<feature type="non-terminal residue" evidence="1">
    <location>
        <position position="1"/>
    </location>
</feature>
<accession>X0SSL4</accession>
<name>X0SSL4_9ZZZZ</name>
<organism evidence="1">
    <name type="scientific">marine sediment metagenome</name>
    <dbReference type="NCBI Taxonomy" id="412755"/>
    <lineage>
        <taxon>unclassified sequences</taxon>
        <taxon>metagenomes</taxon>
        <taxon>ecological metagenomes</taxon>
    </lineage>
</organism>
<evidence type="ECO:0000313" key="1">
    <source>
        <dbReference type="EMBL" id="GAF83949.1"/>
    </source>
</evidence>
<proteinExistence type="predicted"/>
<dbReference type="AlphaFoldDB" id="X0SSL4"/>
<reference evidence="1" key="1">
    <citation type="journal article" date="2014" name="Front. Microbiol.">
        <title>High frequency of phylogenetically diverse reductive dehalogenase-homologous genes in deep subseafloor sedimentary metagenomes.</title>
        <authorList>
            <person name="Kawai M."/>
            <person name="Futagami T."/>
            <person name="Toyoda A."/>
            <person name="Takaki Y."/>
            <person name="Nishi S."/>
            <person name="Hori S."/>
            <person name="Arai W."/>
            <person name="Tsubouchi T."/>
            <person name="Morono Y."/>
            <person name="Uchiyama I."/>
            <person name="Ito T."/>
            <person name="Fujiyama A."/>
            <person name="Inagaki F."/>
            <person name="Takami H."/>
        </authorList>
    </citation>
    <scope>NUCLEOTIDE SEQUENCE</scope>
    <source>
        <strain evidence="1">Expedition CK06-06</strain>
    </source>
</reference>
<dbReference type="EMBL" id="BARS01006165">
    <property type="protein sequence ID" value="GAF83949.1"/>
    <property type="molecule type" value="Genomic_DNA"/>
</dbReference>
<protein>
    <submittedName>
        <fullName evidence="1">Uncharacterized protein</fullName>
    </submittedName>
</protein>
<gene>
    <name evidence="1" type="ORF">S01H1_12055</name>
</gene>
<comment type="caution">
    <text evidence="1">The sequence shown here is derived from an EMBL/GenBank/DDBJ whole genome shotgun (WGS) entry which is preliminary data.</text>
</comment>
<sequence>APSGDYSEYNKVHLAIIPYQWGTSTIDTSASPIVSDGIVPTAYAVGWTSLLSEFIEPRKMLSAYEEWELPTLIYFDFDIGLRVNRTFNFATVMTDVQNKLIWYFDKNNRNFNEEIDFRDIYEFIMDPEEVAPEDNFDNISGVRNLIFRDIDVLNATIQAYGSSTYPRYAEETISGDNVLRTIEIGHDQFPALSIASTNITQEF</sequence>